<reference evidence="2 3" key="1">
    <citation type="journal article" date="2018" name="Nat. Ecol. Evol.">
        <title>Pezizomycetes genomes reveal the molecular basis of ectomycorrhizal truffle lifestyle.</title>
        <authorList>
            <person name="Murat C."/>
            <person name="Payen T."/>
            <person name="Noel B."/>
            <person name="Kuo A."/>
            <person name="Morin E."/>
            <person name="Chen J."/>
            <person name="Kohler A."/>
            <person name="Krizsan K."/>
            <person name="Balestrini R."/>
            <person name="Da Silva C."/>
            <person name="Montanini B."/>
            <person name="Hainaut M."/>
            <person name="Levati E."/>
            <person name="Barry K.W."/>
            <person name="Belfiori B."/>
            <person name="Cichocki N."/>
            <person name="Clum A."/>
            <person name="Dockter R.B."/>
            <person name="Fauchery L."/>
            <person name="Guy J."/>
            <person name="Iotti M."/>
            <person name="Le Tacon F."/>
            <person name="Lindquist E.A."/>
            <person name="Lipzen A."/>
            <person name="Malagnac F."/>
            <person name="Mello A."/>
            <person name="Molinier V."/>
            <person name="Miyauchi S."/>
            <person name="Poulain J."/>
            <person name="Riccioni C."/>
            <person name="Rubini A."/>
            <person name="Sitrit Y."/>
            <person name="Splivallo R."/>
            <person name="Traeger S."/>
            <person name="Wang M."/>
            <person name="Zifcakova L."/>
            <person name="Wipf D."/>
            <person name="Zambonelli A."/>
            <person name="Paolocci F."/>
            <person name="Nowrousian M."/>
            <person name="Ottonello S."/>
            <person name="Baldrian P."/>
            <person name="Spatafora J.W."/>
            <person name="Henrissat B."/>
            <person name="Nagy L.G."/>
            <person name="Aury J.M."/>
            <person name="Wincker P."/>
            <person name="Grigoriev I.V."/>
            <person name="Bonfante P."/>
            <person name="Martin F.M."/>
        </authorList>
    </citation>
    <scope>NUCLEOTIDE SEQUENCE [LARGE SCALE GENOMIC DNA]</scope>
    <source>
        <strain evidence="2 3">120613-1</strain>
    </source>
</reference>
<feature type="compositionally biased region" description="Polar residues" evidence="1">
    <location>
        <begin position="1"/>
        <end position="14"/>
    </location>
</feature>
<evidence type="ECO:0000256" key="1">
    <source>
        <dbReference type="SAM" id="MobiDB-lite"/>
    </source>
</evidence>
<organism evidence="2 3">
    <name type="scientific">Choiromyces venosus 120613-1</name>
    <dbReference type="NCBI Taxonomy" id="1336337"/>
    <lineage>
        <taxon>Eukaryota</taxon>
        <taxon>Fungi</taxon>
        <taxon>Dikarya</taxon>
        <taxon>Ascomycota</taxon>
        <taxon>Pezizomycotina</taxon>
        <taxon>Pezizomycetes</taxon>
        <taxon>Pezizales</taxon>
        <taxon>Tuberaceae</taxon>
        <taxon>Choiromyces</taxon>
    </lineage>
</organism>
<dbReference type="Proteomes" id="UP000276215">
    <property type="component" value="Unassembled WGS sequence"/>
</dbReference>
<evidence type="ECO:0000313" key="3">
    <source>
        <dbReference type="Proteomes" id="UP000276215"/>
    </source>
</evidence>
<keyword evidence="3" id="KW-1185">Reference proteome</keyword>
<feature type="compositionally biased region" description="Low complexity" evidence="1">
    <location>
        <begin position="16"/>
        <end position="31"/>
    </location>
</feature>
<feature type="region of interest" description="Disordered" evidence="1">
    <location>
        <begin position="1"/>
        <end position="49"/>
    </location>
</feature>
<protein>
    <submittedName>
        <fullName evidence="2">Uncharacterized protein</fullName>
    </submittedName>
</protein>
<name>A0A3N4K4S8_9PEZI</name>
<accession>A0A3N4K4S8</accession>
<sequence length="84" mass="9067">MNLSAHMASTNNPFKASLHPSAAPSCAAANPDFPRTPQSSPAPVHLWENPSPHNTLLSLHLRLQSMPTEPISPLYSLPHPSRTP</sequence>
<gene>
    <name evidence="2" type="ORF">L873DRAFT_1345015</name>
</gene>
<dbReference type="EMBL" id="ML120358">
    <property type="protein sequence ID" value="RPB04349.1"/>
    <property type="molecule type" value="Genomic_DNA"/>
</dbReference>
<proteinExistence type="predicted"/>
<evidence type="ECO:0000313" key="2">
    <source>
        <dbReference type="EMBL" id="RPB04349.1"/>
    </source>
</evidence>
<dbReference type="AlphaFoldDB" id="A0A3N4K4S8"/>